<organism evidence="1">
    <name type="scientific">Clandestinovirus</name>
    <dbReference type="NCBI Taxonomy" id="2831644"/>
    <lineage>
        <taxon>Viruses</taxon>
    </lineage>
</organism>
<evidence type="ECO:0000313" key="1">
    <source>
        <dbReference type="EMBL" id="QYA18637.1"/>
    </source>
</evidence>
<accession>A0A8F8PNA7</accession>
<reference evidence="1" key="1">
    <citation type="submission" date="2021-06" db="EMBL/GenBank/DDBJ databases">
        <authorList>
            <person name="Rolland C."/>
        </authorList>
    </citation>
    <scope>NUCLEOTIDE SEQUENCE</scope>
    <source>
        <strain evidence="1">347.936635</strain>
    </source>
</reference>
<name>A0A8F8PNA7_9VIRU</name>
<proteinExistence type="predicted"/>
<gene>
    <name evidence="1" type="ORF">KOM_12_369</name>
</gene>
<protein>
    <submittedName>
        <fullName evidence="1">Uncharacterized protein</fullName>
    </submittedName>
</protein>
<dbReference type="EMBL" id="MZ420154">
    <property type="protein sequence ID" value="QYA18637.1"/>
    <property type="molecule type" value="Genomic_DNA"/>
</dbReference>
<sequence length="140" mass="15926">MFGNKPLTSSFAIHAKLCWTAVLEPSNFLKFMGLRKQTKYAFPICEIYTKNIILSEVMGIDKGEFAMVLPEGVSEENLDGCAFLTRFTIDKIVKNKSFRQMTYEEAMKNPLSIHMPDAEELPLIKQFTKVVGVSYEMKDA</sequence>